<gene>
    <name evidence="3" type="ORF">BP00DRAFT_165200</name>
</gene>
<evidence type="ECO:0000313" key="3">
    <source>
        <dbReference type="EMBL" id="PYI32020.1"/>
    </source>
</evidence>
<keyword evidence="2" id="KW-0812">Transmembrane</keyword>
<evidence type="ECO:0000313" key="4">
    <source>
        <dbReference type="Proteomes" id="UP000248817"/>
    </source>
</evidence>
<name>A0A2V5ITR5_9EURO</name>
<feature type="region of interest" description="Disordered" evidence="1">
    <location>
        <begin position="10"/>
        <end position="44"/>
    </location>
</feature>
<reference evidence="3 4" key="1">
    <citation type="submission" date="2018-02" db="EMBL/GenBank/DDBJ databases">
        <title>The genomes of Aspergillus section Nigri reveals drivers in fungal speciation.</title>
        <authorList>
            <consortium name="DOE Joint Genome Institute"/>
            <person name="Vesth T.C."/>
            <person name="Nybo J."/>
            <person name="Theobald S."/>
            <person name="Brandl J."/>
            <person name="Frisvad J.C."/>
            <person name="Nielsen K.F."/>
            <person name="Lyhne E.K."/>
            <person name="Kogle M.E."/>
            <person name="Kuo A."/>
            <person name="Riley R."/>
            <person name="Clum A."/>
            <person name="Nolan M."/>
            <person name="Lipzen A."/>
            <person name="Salamov A."/>
            <person name="Henrissat B."/>
            <person name="Wiebenga A."/>
            <person name="De vries R.P."/>
            <person name="Grigoriev I.V."/>
            <person name="Mortensen U.H."/>
            <person name="Andersen M.R."/>
            <person name="Baker S.E."/>
        </authorList>
    </citation>
    <scope>NUCLEOTIDE SEQUENCE [LARGE SCALE GENOMIC DNA]</scope>
    <source>
        <strain evidence="3 4">CBS 114.80</strain>
    </source>
</reference>
<feature type="transmembrane region" description="Helical" evidence="2">
    <location>
        <begin position="51"/>
        <end position="75"/>
    </location>
</feature>
<proteinExistence type="predicted"/>
<evidence type="ECO:0000256" key="2">
    <source>
        <dbReference type="SAM" id="Phobius"/>
    </source>
</evidence>
<organism evidence="3 4">
    <name type="scientific">Aspergillus indologenus CBS 114.80</name>
    <dbReference type="NCBI Taxonomy" id="1450541"/>
    <lineage>
        <taxon>Eukaryota</taxon>
        <taxon>Fungi</taxon>
        <taxon>Dikarya</taxon>
        <taxon>Ascomycota</taxon>
        <taxon>Pezizomycotina</taxon>
        <taxon>Eurotiomycetes</taxon>
        <taxon>Eurotiomycetidae</taxon>
        <taxon>Eurotiales</taxon>
        <taxon>Aspergillaceae</taxon>
        <taxon>Aspergillus</taxon>
        <taxon>Aspergillus subgen. Circumdati</taxon>
    </lineage>
</organism>
<keyword evidence="2" id="KW-0472">Membrane</keyword>
<protein>
    <submittedName>
        <fullName evidence="3">Uncharacterized protein</fullName>
    </submittedName>
</protein>
<dbReference type="AlphaFoldDB" id="A0A2V5ITR5"/>
<dbReference type="EMBL" id="KZ825497">
    <property type="protein sequence ID" value="PYI32020.1"/>
    <property type="molecule type" value="Genomic_DNA"/>
</dbReference>
<evidence type="ECO:0000256" key="1">
    <source>
        <dbReference type="SAM" id="MobiDB-lite"/>
    </source>
</evidence>
<keyword evidence="4" id="KW-1185">Reference proteome</keyword>
<keyword evidence="2" id="KW-1133">Transmembrane helix</keyword>
<accession>A0A2V5ITR5</accession>
<dbReference type="Proteomes" id="UP000248817">
    <property type="component" value="Unassembled WGS sequence"/>
</dbReference>
<sequence length="113" mass="12627">MYGLMCKCVPPPSSTSSRYAASPLTPQRERSLVSTIPPPPDRMHTDRGYEIYTRLSLMSILVHILVQMLGFNFIVTINPQARLQKGKTSVGRSVDLGWRCQKRGLAGRLCSSF</sequence>